<evidence type="ECO:0000256" key="1">
    <source>
        <dbReference type="ARBA" id="ARBA00004651"/>
    </source>
</evidence>
<keyword evidence="4" id="KW-1003">Cell membrane</keyword>
<evidence type="ECO:0000256" key="3">
    <source>
        <dbReference type="ARBA" id="ARBA00022448"/>
    </source>
</evidence>
<evidence type="ECO:0000256" key="7">
    <source>
        <dbReference type="ARBA" id="ARBA00022989"/>
    </source>
</evidence>
<dbReference type="EMBL" id="PDWW01000005">
    <property type="protein sequence ID" value="KAF1726190.1"/>
    <property type="molecule type" value="Genomic_DNA"/>
</dbReference>
<proteinExistence type="inferred from homology"/>
<evidence type="ECO:0000256" key="10">
    <source>
        <dbReference type="SAM" id="Phobius"/>
    </source>
</evidence>
<dbReference type="PRINTS" id="PR00164">
    <property type="entry name" value="ABC2TRNSPORT"/>
</dbReference>
<comment type="similarity">
    <text evidence="2">Belongs to the ABC-2 integral membrane protein family.</text>
</comment>
<evidence type="ECO:0000256" key="4">
    <source>
        <dbReference type="ARBA" id="ARBA00022475"/>
    </source>
</evidence>
<keyword evidence="9 10" id="KW-0472">Membrane</keyword>
<sequence>MNRSLVQDYLDTLRHPAFWMYATWLDLVTKYRRSRLGMFWAFFPPILYTFGVGIFFAHLQGEEAGKFVAHLGIGYMIFRFVTVSLSEATTTYAGHANFILDGRTRLTDYILRVVAKALFYFVLAVPVMACALAISPGFQWIGLVTLLPALALVILNIAWMGAVVSVIGARLQDVYELIGSALMFSFLFTPILWTAASAPPDTLRGAIARANPLFHLVEIVRAPLLGEPIELLTYTYLAVFTVAGWLTAILIYRLYARFVPMWI</sequence>
<keyword evidence="3" id="KW-0813">Transport</keyword>
<evidence type="ECO:0000259" key="11">
    <source>
        <dbReference type="Pfam" id="PF01061"/>
    </source>
</evidence>
<evidence type="ECO:0000256" key="2">
    <source>
        <dbReference type="ARBA" id="ARBA00007783"/>
    </source>
</evidence>
<organism evidence="12 13">
    <name type="scientific">Pseudoxanthomonas japonensis</name>
    <dbReference type="NCBI Taxonomy" id="69284"/>
    <lineage>
        <taxon>Bacteria</taxon>
        <taxon>Pseudomonadati</taxon>
        <taxon>Pseudomonadota</taxon>
        <taxon>Gammaproteobacteria</taxon>
        <taxon>Lysobacterales</taxon>
        <taxon>Lysobacteraceae</taxon>
        <taxon>Pseudoxanthomonas</taxon>
    </lineage>
</organism>
<comment type="caution">
    <text evidence="12">The sequence shown here is derived from an EMBL/GenBank/DDBJ whole genome shotgun (WGS) entry which is preliminary data.</text>
</comment>
<keyword evidence="13" id="KW-1185">Reference proteome</keyword>
<feature type="transmembrane region" description="Helical" evidence="10">
    <location>
        <begin position="67"/>
        <end position="88"/>
    </location>
</feature>
<evidence type="ECO:0000256" key="6">
    <source>
        <dbReference type="ARBA" id="ARBA00022692"/>
    </source>
</evidence>
<feature type="transmembrane region" description="Helical" evidence="10">
    <location>
        <begin position="39"/>
        <end position="61"/>
    </location>
</feature>
<keyword evidence="8" id="KW-0625">Polysaccharide transport</keyword>
<gene>
    <name evidence="12" type="ORF">CSC78_05880</name>
</gene>
<dbReference type="Pfam" id="PF01061">
    <property type="entry name" value="ABC2_membrane"/>
    <property type="match status" value="1"/>
</dbReference>
<feature type="transmembrane region" description="Helical" evidence="10">
    <location>
        <begin position="174"/>
        <end position="193"/>
    </location>
</feature>
<evidence type="ECO:0000313" key="13">
    <source>
        <dbReference type="Proteomes" id="UP000781710"/>
    </source>
</evidence>
<comment type="subcellular location">
    <subcellularLocation>
        <location evidence="1">Cell membrane</location>
        <topology evidence="1">Multi-pass membrane protein</topology>
    </subcellularLocation>
</comment>
<keyword evidence="6 10" id="KW-0812">Transmembrane</keyword>
<dbReference type="PANTHER" id="PTHR30413:SF10">
    <property type="entry name" value="CAPSULE POLYSACCHARIDE EXPORT INNER-MEMBRANE PROTEIN CTRC"/>
    <property type="match status" value="1"/>
</dbReference>
<protein>
    <recommendedName>
        <fullName evidence="11">ABC-2 type transporter transmembrane domain-containing protein</fullName>
    </recommendedName>
</protein>
<keyword evidence="5" id="KW-0762">Sugar transport</keyword>
<dbReference type="PANTHER" id="PTHR30413">
    <property type="entry name" value="INNER MEMBRANE TRANSPORT PERMEASE"/>
    <property type="match status" value="1"/>
</dbReference>
<name>A0ABQ6ZJ96_9GAMM</name>
<dbReference type="Proteomes" id="UP000781710">
    <property type="component" value="Unassembled WGS sequence"/>
</dbReference>
<feature type="domain" description="ABC-2 type transporter transmembrane" evidence="11">
    <location>
        <begin position="23"/>
        <end position="223"/>
    </location>
</feature>
<evidence type="ECO:0000256" key="9">
    <source>
        <dbReference type="ARBA" id="ARBA00023136"/>
    </source>
</evidence>
<evidence type="ECO:0000313" key="12">
    <source>
        <dbReference type="EMBL" id="KAF1726190.1"/>
    </source>
</evidence>
<evidence type="ECO:0000256" key="5">
    <source>
        <dbReference type="ARBA" id="ARBA00022597"/>
    </source>
</evidence>
<dbReference type="InterPro" id="IPR013525">
    <property type="entry name" value="ABC2_TM"/>
</dbReference>
<evidence type="ECO:0000256" key="8">
    <source>
        <dbReference type="ARBA" id="ARBA00023047"/>
    </source>
</evidence>
<dbReference type="InterPro" id="IPR000412">
    <property type="entry name" value="ABC_2_transport"/>
</dbReference>
<accession>A0ABQ6ZJ96</accession>
<dbReference type="RefSeq" id="WP_162336977.1">
    <property type="nucleotide sequence ID" value="NZ_JBHSRQ010000008.1"/>
</dbReference>
<reference evidence="12 13" key="1">
    <citation type="submission" date="2017-10" db="EMBL/GenBank/DDBJ databases">
        <title>Whole genome sequencing of members of genus Pseudoxanthomonas.</title>
        <authorList>
            <person name="Kumar S."/>
            <person name="Bansal K."/>
            <person name="Kaur A."/>
            <person name="Patil P."/>
            <person name="Sharma S."/>
            <person name="Patil P.B."/>
        </authorList>
    </citation>
    <scope>NUCLEOTIDE SEQUENCE [LARGE SCALE GENOMIC DNA]</scope>
    <source>
        <strain evidence="12 13">DSM 17109</strain>
    </source>
</reference>
<keyword evidence="7 10" id="KW-1133">Transmembrane helix</keyword>
<feature type="transmembrane region" description="Helical" evidence="10">
    <location>
        <begin position="234"/>
        <end position="255"/>
    </location>
</feature>
<feature type="transmembrane region" description="Helical" evidence="10">
    <location>
        <begin position="140"/>
        <end position="167"/>
    </location>
</feature>
<feature type="transmembrane region" description="Helical" evidence="10">
    <location>
        <begin position="109"/>
        <end position="134"/>
    </location>
</feature>